<evidence type="ECO:0000313" key="15">
    <source>
        <dbReference type="EMBL" id="PLK58817.1"/>
    </source>
</evidence>
<proteinExistence type="inferred from homology"/>
<dbReference type="GO" id="GO:0005524">
    <property type="term" value="F:ATP binding"/>
    <property type="evidence" value="ECO:0007669"/>
    <property type="project" value="UniProtKB-KW"/>
</dbReference>
<keyword evidence="10 15" id="KW-0418">Kinase</keyword>
<dbReference type="Gene3D" id="3.40.50.300">
    <property type="entry name" value="P-loop containing nucleotide triphosphate hydrolases"/>
    <property type="match status" value="1"/>
</dbReference>
<dbReference type="NCBIfam" id="TIGR00554">
    <property type="entry name" value="panK_bact"/>
    <property type="match status" value="1"/>
</dbReference>
<accession>A0A2N4XX16</accession>
<dbReference type="GO" id="GO:0015937">
    <property type="term" value="P:coenzyme A biosynthetic process"/>
    <property type="evidence" value="ECO:0007669"/>
    <property type="project" value="UniProtKB-UniPathway"/>
</dbReference>
<dbReference type="Proteomes" id="UP000234253">
    <property type="component" value="Unassembled WGS sequence"/>
</dbReference>
<evidence type="ECO:0000256" key="4">
    <source>
        <dbReference type="ARBA" id="ARBA00006087"/>
    </source>
</evidence>
<organism evidence="15 16">
    <name type="scientific">Candidatus Palibaumannia cicadellinicola</name>
    <dbReference type="NCBI Taxonomy" id="186490"/>
    <lineage>
        <taxon>Bacteria</taxon>
        <taxon>Pseudomonadati</taxon>
        <taxon>Pseudomonadota</taxon>
        <taxon>Gammaproteobacteria</taxon>
        <taxon>Candidatus Palibaumannia</taxon>
    </lineage>
</organism>
<dbReference type="UniPathway" id="UPA00241">
    <property type="reaction ID" value="UER00352"/>
</dbReference>
<dbReference type="GO" id="GO:0004594">
    <property type="term" value="F:pantothenate kinase activity"/>
    <property type="evidence" value="ECO:0007669"/>
    <property type="project" value="UniProtKB-EC"/>
</dbReference>
<dbReference type="HAMAP" id="MF_00215">
    <property type="entry name" value="Pantothen_kinase_1"/>
    <property type="match status" value="1"/>
</dbReference>
<dbReference type="InterPro" id="IPR027417">
    <property type="entry name" value="P-loop_NTPase"/>
</dbReference>
<evidence type="ECO:0000256" key="11">
    <source>
        <dbReference type="ARBA" id="ARBA00022840"/>
    </source>
</evidence>
<keyword evidence="8" id="KW-0808">Transferase</keyword>
<keyword evidence="7 13" id="KW-0963">Cytoplasm</keyword>
<comment type="catalytic activity">
    <reaction evidence="1 13">
        <text>(R)-pantothenate + ATP = (R)-4'-phosphopantothenate + ADP + H(+)</text>
        <dbReference type="Rhea" id="RHEA:16373"/>
        <dbReference type="ChEBI" id="CHEBI:10986"/>
        <dbReference type="ChEBI" id="CHEBI:15378"/>
        <dbReference type="ChEBI" id="CHEBI:29032"/>
        <dbReference type="ChEBI" id="CHEBI:30616"/>
        <dbReference type="ChEBI" id="CHEBI:456216"/>
        <dbReference type="EC" id="2.7.1.33"/>
    </reaction>
</comment>
<reference evidence="15 16" key="1">
    <citation type="submission" date="2017-06" db="EMBL/GenBank/DDBJ databases">
        <title>Metabolic interaction between xylem feeders and their symbionts.</title>
        <authorList>
            <person name="Chouaia B."/>
        </authorList>
    </citation>
    <scope>NUCLEOTIDE SEQUENCE [LARGE SCALE GENOMIC DNA]</scope>
    <source>
        <strain evidence="15 16">Gra</strain>
    </source>
</reference>
<keyword evidence="9" id="KW-0547">Nucleotide-binding</keyword>
<comment type="pathway">
    <text evidence="3 13">Cofactor biosynthesis; coenzyme A biosynthesis; CoA from (R)-pantothenate: step 1/5.</text>
</comment>
<evidence type="ECO:0000313" key="16">
    <source>
        <dbReference type="Proteomes" id="UP000234253"/>
    </source>
</evidence>
<dbReference type="AlphaFoldDB" id="A0A2N4XX16"/>
<name>A0A2N4XX16_9GAMM</name>
<evidence type="ECO:0000256" key="1">
    <source>
        <dbReference type="ARBA" id="ARBA00001206"/>
    </source>
</evidence>
<evidence type="ECO:0000256" key="12">
    <source>
        <dbReference type="ARBA" id="ARBA00022993"/>
    </source>
</evidence>
<evidence type="ECO:0000256" key="2">
    <source>
        <dbReference type="ARBA" id="ARBA00004496"/>
    </source>
</evidence>
<dbReference type="InterPro" id="IPR004566">
    <property type="entry name" value="PanK"/>
</dbReference>
<protein>
    <recommendedName>
        <fullName evidence="6 13">Pantothenate kinase</fullName>
        <ecNumber evidence="5 13">2.7.1.33</ecNumber>
    </recommendedName>
</protein>
<evidence type="ECO:0000259" key="14">
    <source>
        <dbReference type="Pfam" id="PF00485"/>
    </source>
</evidence>
<dbReference type="PIRSF" id="PIRSF000545">
    <property type="entry name" value="Pantothenate_kin"/>
    <property type="match status" value="1"/>
</dbReference>
<evidence type="ECO:0000256" key="10">
    <source>
        <dbReference type="ARBA" id="ARBA00022777"/>
    </source>
</evidence>
<evidence type="ECO:0000256" key="8">
    <source>
        <dbReference type="ARBA" id="ARBA00022679"/>
    </source>
</evidence>
<keyword evidence="12 13" id="KW-0173">Coenzyme A biosynthesis</keyword>
<comment type="subcellular location">
    <subcellularLocation>
        <location evidence="2 13">Cytoplasm</location>
    </subcellularLocation>
</comment>
<evidence type="ECO:0000256" key="5">
    <source>
        <dbReference type="ARBA" id="ARBA00012102"/>
    </source>
</evidence>
<dbReference type="Pfam" id="PF00485">
    <property type="entry name" value="PRK"/>
    <property type="match status" value="1"/>
</dbReference>
<sequence length="297" mass="34763">MIKAIQQTSYLTPFLQFSRKKWMALLNYIPVTLTPEEMSQLQDINKDLSLEEVLNIYLPLSRLLNCYISSNRRRQAAQELSIGTERSRIPYIIGIAGSVAVGKSTTARVLQTLLSRWPEHRTVDIVTTDDFLYPNKWLKERDLINKKGFPQSYDVRSLRNFISEVKSGVHRITTPIYSHVIYDIVPYHNNIIAQPDILLLEGLNVLQSNTDHLHDIYQFCFSDLIDFSIYIDAPKEIVQNWYIKRFMTFRKEAFLDPRSYFYHYAQLSDQEAIDIARKLWIEINAPNLEQNICPTRP</sequence>
<dbReference type="EMBL" id="NJPO01000073">
    <property type="protein sequence ID" value="PLK58817.1"/>
    <property type="molecule type" value="Genomic_DNA"/>
</dbReference>
<dbReference type="SUPFAM" id="SSF52540">
    <property type="entry name" value="P-loop containing nucleoside triphosphate hydrolases"/>
    <property type="match status" value="1"/>
</dbReference>
<dbReference type="RefSeq" id="WP_101626835.1">
    <property type="nucleotide sequence ID" value="NZ_NJPO01000073.1"/>
</dbReference>
<evidence type="ECO:0000256" key="13">
    <source>
        <dbReference type="RuleBase" id="RU003530"/>
    </source>
</evidence>
<keyword evidence="11" id="KW-0067">ATP-binding</keyword>
<dbReference type="InterPro" id="IPR006083">
    <property type="entry name" value="PRK/URK"/>
</dbReference>
<feature type="non-terminal residue" evidence="15">
    <location>
        <position position="297"/>
    </location>
</feature>
<dbReference type="GO" id="GO:0005737">
    <property type="term" value="C:cytoplasm"/>
    <property type="evidence" value="ECO:0007669"/>
    <property type="project" value="UniProtKB-SubCell"/>
</dbReference>
<feature type="domain" description="Phosphoribulokinase/uridine kinase" evidence="14">
    <location>
        <begin position="92"/>
        <end position="250"/>
    </location>
</feature>
<dbReference type="OrthoDB" id="1550976at2"/>
<comment type="similarity">
    <text evidence="4 13">Belongs to the prokaryotic pantothenate kinase family.</text>
</comment>
<evidence type="ECO:0000256" key="3">
    <source>
        <dbReference type="ARBA" id="ARBA00005225"/>
    </source>
</evidence>
<gene>
    <name evidence="15" type="ORF">CEX73_01455</name>
</gene>
<dbReference type="PANTHER" id="PTHR10285">
    <property type="entry name" value="URIDINE KINASE"/>
    <property type="match status" value="1"/>
</dbReference>
<evidence type="ECO:0000256" key="9">
    <source>
        <dbReference type="ARBA" id="ARBA00022741"/>
    </source>
</evidence>
<dbReference type="CDD" id="cd02025">
    <property type="entry name" value="PanK"/>
    <property type="match status" value="1"/>
</dbReference>
<evidence type="ECO:0000256" key="7">
    <source>
        <dbReference type="ARBA" id="ARBA00022490"/>
    </source>
</evidence>
<dbReference type="EC" id="2.7.1.33" evidence="5 13"/>
<comment type="caution">
    <text evidence="15">The sequence shown here is derived from an EMBL/GenBank/DDBJ whole genome shotgun (WGS) entry which is preliminary data.</text>
</comment>
<evidence type="ECO:0000256" key="6">
    <source>
        <dbReference type="ARBA" id="ARBA00015080"/>
    </source>
</evidence>